<proteinExistence type="inferred from homology"/>
<dbReference type="STRING" id="57577.A0A2K3LB19"/>
<name>A0A2K3LB19_TRIPR</name>
<evidence type="ECO:0000256" key="4">
    <source>
        <dbReference type="ARBA" id="ARBA00022692"/>
    </source>
</evidence>
<evidence type="ECO:0000313" key="10">
    <source>
        <dbReference type="Proteomes" id="UP000236291"/>
    </source>
</evidence>
<keyword evidence="5" id="KW-1133">Transmembrane helix</keyword>
<dbReference type="InterPro" id="IPR006702">
    <property type="entry name" value="CASP_dom"/>
</dbReference>
<comment type="subunit">
    <text evidence="7">Homodimer and heterodimers.</text>
</comment>
<dbReference type="Proteomes" id="UP000236291">
    <property type="component" value="Unassembled WGS sequence"/>
</dbReference>
<protein>
    <recommendedName>
        <fullName evidence="7">CASP-like protein</fullName>
    </recommendedName>
</protein>
<dbReference type="Pfam" id="PF04535">
    <property type="entry name" value="CASP_dom"/>
    <property type="match status" value="1"/>
</dbReference>
<keyword evidence="4" id="KW-0812">Transmembrane</keyword>
<gene>
    <name evidence="9" type="ORF">L195_g031657</name>
</gene>
<evidence type="ECO:0000256" key="1">
    <source>
        <dbReference type="ARBA" id="ARBA00004651"/>
    </source>
</evidence>
<organism evidence="9 10">
    <name type="scientific">Trifolium pratense</name>
    <name type="common">Red clover</name>
    <dbReference type="NCBI Taxonomy" id="57577"/>
    <lineage>
        <taxon>Eukaryota</taxon>
        <taxon>Viridiplantae</taxon>
        <taxon>Streptophyta</taxon>
        <taxon>Embryophyta</taxon>
        <taxon>Tracheophyta</taxon>
        <taxon>Spermatophyta</taxon>
        <taxon>Magnoliopsida</taxon>
        <taxon>eudicotyledons</taxon>
        <taxon>Gunneridae</taxon>
        <taxon>Pentapetalae</taxon>
        <taxon>rosids</taxon>
        <taxon>fabids</taxon>
        <taxon>Fabales</taxon>
        <taxon>Fabaceae</taxon>
        <taxon>Papilionoideae</taxon>
        <taxon>50 kb inversion clade</taxon>
        <taxon>NPAAA clade</taxon>
        <taxon>Hologalegina</taxon>
        <taxon>IRL clade</taxon>
        <taxon>Trifolieae</taxon>
        <taxon>Trifolium</taxon>
    </lineage>
</organism>
<dbReference type="AlphaFoldDB" id="A0A2K3LB19"/>
<comment type="similarity">
    <text evidence="2 7">Belongs to the Casparian strip membrane proteins (CASP) family.</text>
</comment>
<evidence type="ECO:0000256" key="7">
    <source>
        <dbReference type="RuleBase" id="RU361233"/>
    </source>
</evidence>
<evidence type="ECO:0000256" key="2">
    <source>
        <dbReference type="ARBA" id="ARBA00007651"/>
    </source>
</evidence>
<evidence type="ECO:0000259" key="8">
    <source>
        <dbReference type="Pfam" id="PF04535"/>
    </source>
</evidence>
<evidence type="ECO:0000313" key="9">
    <source>
        <dbReference type="EMBL" id="PNX75716.1"/>
    </source>
</evidence>
<reference evidence="9 10" key="2">
    <citation type="journal article" date="2017" name="Front. Plant Sci.">
        <title>Gene Classification and Mining of Molecular Markers Useful in Red Clover (Trifolium pratense) Breeding.</title>
        <authorList>
            <person name="Istvanek J."/>
            <person name="Dluhosova J."/>
            <person name="Dluhos P."/>
            <person name="Patkova L."/>
            <person name="Nedelnik J."/>
            <person name="Repkova J."/>
        </authorList>
    </citation>
    <scope>NUCLEOTIDE SEQUENCE [LARGE SCALE GENOMIC DNA]</scope>
    <source>
        <strain evidence="10">cv. Tatra</strain>
        <tissue evidence="9">Young leaves</tissue>
    </source>
</reference>
<dbReference type="EMBL" id="ASHM01029469">
    <property type="protein sequence ID" value="PNX75716.1"/>
    <property type="molecule type" value="Genomic_DNA"/>
</dbReference>
<evidence type="ECO:0000256" key="5">
    <source>
        <dbReference type="ARBA" id="ARBA00022989"/>
    </source>
</evidence>
<comment type="subcellular location">
    <subcellularLocation>
        <location evidence="1 7">Cell membrane</location>
        <topology evidence="1 7">Multi-pass membrane protein</topology>
    </subcellularLocation>
</comment>
<sequence>MDFFIASLATAISITGDHHRHPRLHLARQPLPPFQAHCRLSFIIIDSPATMPVLAYIILSAGASTMEVVYLAENGDSAILGSSACGSFGQFCHKITASVALVCYVLLSLISSYKLFSKFDVPASSPAATGTNQ</sequence>
<evidence type="ECO:0000256" key="6">
    <source>
        <dbReference type="ARBA" id="ARBA00023136"/>
    </source>
</evidence>
<reference evidence="9 10" key="1">
    <citation type="journal article" date="2014" name="Am. J. Bot.">
        <title>Genome assembly and annotation for red clover (Trifolium pratense; Fabaceae).</title>
        <authorList>
            <person name="Istvanek J."/>
            <person name="Jaros M."/>
            <person name="Krenek A."/>
            <person name="Repkova J."/>
        </authorList>
    </citation>
    <scope>NUCLEOTIDE SEQUENCE [LARGE SCALE GENOMIC DNA]</scope>
    <source>
        <strain evidence="10">cv. Tatra</strain>
        <tissue evidence="9">Young leaves</tissue>
    </source>
</reference>
<accession>A0A2K3LB19</accession>
<dbReference type="GO" id="GO:0005886">
    <property type="term" value="C:plasma membrane"/>
    <property type="evidence" value="ECO:0007669"/>
    <property type="project" value="UniProtKB-SubCell"/>
</dbReference>
<feature type="domain" description="Casparian strip membrane protein" evidence="8">
    <location>
        <begin position="38"/>
        <end position="102"/>
    </location>
</feature>
<evidence type="ECO:0000256" key="3">
    <source>
        <dbReference type="ARBA" id="ARBA00022475"/>
    </source>
</evidence>
<keyword evidence="3 7" id="KW-1003">Cell membrane</keyword>
<comment type="caution">
    <text evidence="9">The sequence shown here is derived from an EMBL/GenBank/DDBJ whole genome shotgun (WGS) entry which is preliminary data.</text>
</comment>
<keyword evidence="6" id="KW-0472">Membrane</keyword>